<keyword evidence="4" id="KW-0804">Transcription</keyword>
<evidence type="ECO:0000256" key="3">
    <source>
        <dbReference type="ARBA" id="ARBA00023125"/>
    </source>
</evidence>
<dbReference type="InterPro" id="IPR058163">
    <property type="entry name" value="LysR-type_TF_proteobact-type"/>
</dbReference>
<evidence type="ECO:0000256" key="4">
    <source>
        <dbReference type="ARBA" id="ARBA00023163"/>
    </source>
</evidence>
<evidence type="ECO:0000259" key="5">
    <source>
        <dbReference type="PROSITE" id="PS50931"/>
    </source>
</evidence>
<evidence type="ECO:0000256" key="1">
    <source>
        <dbReference type="ARBA" id="ARBA00009437"/>
    </source>
</evidence>
<dbReference type="SUPFAM" id="SSF53850">
    <property type="entry name" value="Periplasmic binding protein-like II"/>
    <property type="match status" value="1"/>
</dbReference>
<comment type="similarity">
    <text evidence="1">Belongs to the LysR transcriptional regulatory family.</text>
</comment>
<gene>
    <name evidence="6" type="ORF">DM48_6736</name>
</gene>
<dbReference type="InterPro" id="IPR005119">
    <property type="entry name" value="LysR_subst-bd"/>
</dbReference>
<evidence type="ECO:0000256" key="2">
    <source>
        <dbReference type="ARBA" id="ARBA00023015"/>
    </source>
</evidence>
<dbReference type="GO" id="GO:0003700">
    <property type="term" value="F:DNA-binding transcription factor activity"/>
    <property type="evidence" value="ECO:0007669"/>
    <property type="project" value="InterPro"/>
</dbReference>
<dbReference type="Pfam" id="PF00126">
    <property type="entry name" value="HTH_1"/>
    <property type="match status" value="1"/>
</dbReference>
<accession>A0AAW3EQV0</accession>
<dbReference type="AlphaFoldDB" id="A0AAW3EQV0"/>
<dbReference type="PANTHER" id="PTHR30537:SF3">
    <property type="entry name" value="TRANSCRIPTIONAL REGULATORY PROTEIN"/>
    <property type="match status" value="1"/>
</dbReference>
<feature type="domain" description="HTH lysR-type" evidence="5">
    <location>
        <begin position="20"/>
        <end position="77"/>
    </location>
</feature>
<dbReference type="Gene3D" id="3.40.190.290">
    <property type="match status" value="1"/>
</dbReference>
<name>A0AAW3EQV0_BURGA</name>
<keyword evidence="3" id="KW-0238">DNA-binding</keyword>
<dbReference type="Gene3D" id="1.10.10.10">
    <property type="entry name" value="Winged helix-like DNA-binding domain superfamily/Winged helix DNA-binding domain"/>
    <property type="match status" value="1"/>
</dbReference>
<dbReference type="Pfam" id="PF03466">
    <property type="entry name" value="LysR_substrate"/>
    <property type="match status" value="1"/>
</dbReference>
<organism evidence="6 7">
    <name type="scientific">Burkholderia gladioli</name>
    <name type="common">Pseudomonas marginata</name>
    <name type="synonym">Phytomonas marginata</name>
    <dbReference type="NCBI Taxonomy" id="28095"/>
    <lineage>
        <taxon>Bacteria</taxon>
        <taxon>Pseudomonadati</taxon>
        <taxon>Pseudomonadota</taxon>
        <taxon>Betaproteobacteria</taxon>
        <taxon>Burkholderiales</taxon>
        <taxon>Burkholderiaceae</taxon>
        <taxon>Burkholderia</taxon>
    </lineage>
</organism>
<dbReference type="InterPro" id="IPR000847">
    <property type="entry name" value="LysR_HTH_N"/>
</dbReference>
<proteinExistence type="inferred from homology"/>
<dbReference type="InterPro" id="IPR036390">
    <property type="entry name" value="WH_DNA-bd_sf"/>
</dbReference>
<protein>
    <submittedName>
        <fullName evidence="6">Bacterial regulatory helix-turn-helix, lysR family protein</fullName>
    </submittedName>
</protein>
<dbReference type="PANTHER" id="PTHR30537">
    <property type="entry name" value="HTH-TYPE TRANSCRIPTIONAL REGULATOR"/>
    <property type="match status" value="1"/>
</dbReference>
<comment type="caution">
    <text evidence="6">The sequence shown here is derived from an EMBL/GenBank/DDBJ whole genome shotgun (WGS) entry which is preliminary data.</text>
</comment>
<sequence>MHRLLATLWREKGVINIDRLNWNNLRVYLVLARTGSLSQTGRQLGMDHSTVGRRIATLEHEIGTPLFDREATGYRVNAKGREIFSHVESIEASVLAIADQLTGEGRSLVGEVRIGTMEGIASLYLSEQFALLKDELPGIVVELVTSTRDVRVSQREADIFLGFFEPDTENLRAEKIGAFSCHLYGSPAYFERHGVPDSVESLSQHVFVGYIENLIQLDAVRWLENGVKDPTIVYRSNSMISQMFAAVAGTGLVMLPVFSRPGRFGLLPVLHDRVRVHRDVWMSTLRHFPRVPRINAVLSFLTAIFARDYPPTAK</sequence>
<evidence type="ECO:0000313" key="6">
    <source>
        <dbReference type="EMBL" id="KGC09526.1"/>
    </source>
</evidence>
<keyword evidence="2" id="KW-0805">Transcription regulation</keyword>
<dbReference type="GO" id="GO:0006351">
    <property type="term" value="P:DNA-templated transcription"/>
    <property type="evidence" value="ECO:0007669"/>
    <property type="project" value="TreeGrafter"/>
</dbReference>
<evidence type="ECO:0000313" key="7">
    <source>
        <dbReference type="Proteomes" id="UP000029590"/>
    </source>
</evidence>
<dbReference type="GO" id="GO:0043565">
    <property type="term" value="F:sequence-specific DNA binding"/>
    <property type="evidence" value="ECO:0007669"/>
    <property type="project" value="TreeGrafter"/>
</dbReference>
<dbReference type="InterPro" id="IPR036388">
    <property type="entry name" value="WH-like_DNA-bd_sf"/>
</dbReference>
<dbReference type="PROSITE" id="PS50931">
    <property type="entry name" value="HTH_LYSR"/>
    <property type="match status" value="1"/>
</dbReference>
<dbReference type="Proteomes" id="UP000029590">
    <property type="component" value="Unassembled WGS sequence"/>
</dbReference>
<dbReference type="EMBL" id="JPGG01000018">
    <property type="protein sequence ID" value="KGC09526.1"/>
    <property type="molecule type" value="Genomic_DNA"/>
</dbReference>
<reference evidence="6 7" key="1">
    <citation type="submission" date="2014-04" db="EMBL/GenBank/DDBJ databases">
        <authorList>
            <person name="Bishop-Lilly K.A."/>
            <person name="Broomall S.M."/>
            <person name="Chain P.S."/>
            <person name="Chertkov O."/>
            <person name="Coyne S.R."/>
            <person name="Daligault H.E."/>
            <person name="Davenport K.W."/>
            <person name="Erkkila T."/>
            <person name="Frey K.G."/>
            <person name="Gibbons H.S."/>
            <person name="Gu W."/>
            <person name="Jaissle J."/>
            <person name="Johnson S.L."/>
            <person name="Koroleva G.I."/>
            <person name="Ladner J.T."/>
            <person name="Lo C.-C."/>
            <person name="Minogue T.D."/>
            <person name="Munk C."/>
            <person name="Palacios G.F."/>
            <person name="Redden C.L."/>
            <person name="Rosenzweig C.N."/>
            <person name="Scholz M.B."/>
            <person name="Teshima H."/>
            <person name="Xu Y."/>
        </authorList>
    </citation>
    <scope>NUCLEOTIDE SEQUENCE [LARGE SCALE GENOMIC DNA]</scope>
    <source>
        <strain evidence="7">gladioli</strain>
    </source>
</reference>
<dbReference type="SUPFAM" id="SSF46785">
    <property type="entry name" value="Winged helix' DNA-binding domain"/>
    <property type="match status" value="1"/>
</dbReference>